<dbReference type="Proteomes" id="UP000294723">
    <property type="component" value="Unassembled WGS sequence"/>
</dbReference>
<protein>
    <submittedName>
        <fullName evidence="2">Uncharacterized protein</fullName>
    </submittedName>
</protein>
<accession>A0A4R5B3N5</accession>
<feature type="compositionally biased region" description="Low complexity" evidence="1">
    <location>
        <begin position="1"/>
        <end position="21"/>
    </location>
</feature>
<evidence type="ECO:0000313" key="3">
    <source>
        <dbReference type="Proteomes" id="UP000294723"/>
    </source>
</evidence>
<sequence>MQPVGTTSASAPSGSSATTSARPVLVPVLRTPIATRLMSIHGWSHAQAWRSTRSTGFGGAGGAGGGGAGAGCTITGTAGSRRSIWPPALMDTVISPPVADSSARTR</sequence>
<feature type="region of interest" description="Disordered" evidence="1">
    <location>
        <begin position="1"/>
        <end position="23"/>
    </location>
</feature>
<reference evidence="2 3" key="1">
    <citation type="submission" date="2019-03" db="EMBL/GenBank/DDBJ databases">
        <title>Draft genome sequences of novel Actinobacteria.</title>
        <authorList>
            <person name="Sahin N."/>
            <person name="Ay H."/>
            <person name="Saygin H."/>
        </authorList>
    </citation>
    <scope>NUCLEOTIDE SEQUENCE [LARGE SCALE GENOMIC DNA]</scope>
    <source>
        <strain evidence="2 3">5K548</strain>
    </source>
</reference>
<dbReference type="AlphaFoldDB" id="A0A4R5B3N5"/>
<proteinExistence type="predicted"/>
<comment type="caution">
    <text evidence="2">The sequence shown here is derived from an EMBL/GenBank/DDBJ whole genome shotgun (WGS) entry which is preliminary data.</text>
</comment>
<keyword evidence="3" id="KW-1185">Reference proteome</keyword>
<gene>
    <name evidence="2" type="ORF">E1202_30430</name>
</gene>
<dbReference type="EMBL" id="SMLA01000097">
    <property type="protein sequence ID" value="TDD80371.1"/>
    <property type="molecule type" value="Genomic_DNA"/>
</dbReference>
<organism evidence="2 3">
    <name type="scientific">Saccharopolyspora karakumensis</name>
    <dbReference type="NCBI Taxonomy" id="2530386"/>
    <lineage>
        <taxon>Bacteria</taxon>
        <taxon>Bacillati</taxon>
        <taxon>Actinomycetota</taxon>
        <taxon>Actinomycetes</taxon>
        <taxon>Pseudonocardiales</taxon>
        <taxon>Pseudonocardiaceae</taxon>
        <taxon>Saccharopolyspora</taxon>
    </lineage>
</organism>
<evidence type="ECO:0000313" key="2">
    <source>
        <dbReference type="EMBL" id="TDD80371.1"/>
    </source>
</evidence>
<name>A0A4R5B3N5_9PSEU</name>
<evidence type="ECO:0000256" key="1">
    <source>
        <dbReference type="SAM" id="MobiDB-lite"/>
    </source>
</evidence>